<feature type="transmembrane region" description="Helical" evidence="6">
    <location>
        <begin position="374"/>
        <end position="393"/>
    </location>
</feature>
<protein>
    <submittedName>
        <fullName evidence="8">Major facilitator superfamily domain-containing protein</fullName>
    </submittedName>
</protein>
<dbReference type="PANTHER" id="PTHR23502:SF182">
    <property type="entry name" value="POLYAMINE TRANSPORTER, PUTATIVE-RELATED"/>
    <property type="match status" value="1"/>
</dbReference>
<dbReference type="GO" id="GO:0015606">
    <property type="term" value="F:spermidine transmembrane transporter activity"/>
    <property type="evidence" value="ECO:0007669"/>
    <property type="project" value="TreeGrafter"/>
</dbReference>
<organism evidence="8 9">
    <name type="scientific">Clohesyomyces aquaticus</name>
    <dbReference type="NCBI Taxonomy" id="1231657"/>
    <lineage>
        <taxon>Eukaryota</taxon>
        <taxon>Fungi</taxon>
        <taxon>Dikarya</taxon>
        <taxon>Ascomycota</taxon>
        <taxon>Pezizomycotina</taxon>
        <taxon>Dothideomycetes</taxon>
        <taxon>Pleosporomycetidae</taxon>
        <taxon>Pleosporales</taxon>
        <taxon>Lindgomycetaceae</taxon>
        <taxon>Clohesyomyces</taxon>
    </lineage>
</organism>
<keyword evidence="2 6" id="KW-0812">Transmembrane</keyword>
<dbReference type="AlphaFoldDB" id="A0A1Y1ZBM7"/>
<evidence type="ECO:0000313" key="8">
    <source>
        <dbReference type="EMBL" id="ORY07387.1"/>
    </source>
</evidence>
<dbReference type="InterPro" id="IPR036259">
    <property type="entry name" value="MFS_trans_sf"/>
</dbReference>
<evidence type="ECO:0000256" key="2">
    <source>
        <dbReference type="ARBA" id="ARBA00022692"/>
    </source>
</evidence>
<sequence length="514" mass="55770">MSSQSPTMVDQVDHQRQSSAEHAPMMGHSESDDMHKMPVGPTTAKMLSHTLGADDPDNPMNWPTHRRLYASAVSWACAFTIAFGLTMYTSAIPAIMSSFSISMTKAISGYSLYLFGIFFAPIYTPHISERYGRSIVYLISLFVGGLFHLGAGLSQSFAALAVCRFLAGLAGGPCLVLIEGTFADIWSAETTNTYYAFLAVASYFGAATGPIAGNFIVQASNSWRWVSYVPCMLHLLIFFFTLGLPETYGREIPRRRNKARGLAPPPQAPAESGVTLSQMATITVVNPLKQLIFEPIVLMISFCLALNWAVTFQWFITVPIVLQTVYGFSPQRAGLAFISAIGGASLAALCTIITEQAIYKSCKTTGPMPIEKRLIPAMYGSVLMTASLFWVGWTADPKVHYLAPIFGTAVFVWDFLCGVPLRRIPPAGTLSALTAAACVRIAAGGIVPLVIVQSFMGIGGNWSLSIFGFISIPCWAVPFVLYKWGPTLRARSPYSRSMSIHGHVAPLMEMENSA</sequence>
<dbReference type="PANTHER" id="PTHR23502">
    <property type="entry name" value="MAJOR FACILITATOR SUPERFAMILY"/>
    <property type="match status" value="1"/>
</dbReference>
<dbReference type="InterPro" id="IPR011701">
    <property type="entry name" value="MFS"/>
</dbReference>
<name>A0A1Y1ZBM7_9PLEO</name>
<dbReference type="Pfam" id="PF07690">
    <property type="entry name" value="MFS_1"/>
    <property type="match status" value="1"/>
</dbReference>
<evidence type="ECO:0000259" key="7">
    <source>
        <dbReference type="PROSITE" id="PS50850"/>
    </source>
</evidence>
<comment type="subcellular location">
    <subcellularLocation>
        <location evidence="1">Membrane</location>
        <topology evidence="1">Multi-pass membrane protein</topology>
    </subcellularLocation>
</comment>
<dbReference type="PROSITE" id="PS50850">
    <property type="entry name" value="MFS"/>
    <property type="match status" value="1"/>
</dbReference>
<dbReference type="STRING" id="1231657.A0A1Y1ZBM7"/>
<evidence type="ECO:0000256" key="4">
    <source>
        <dbReference type="ARBA" id="ARBA00023136"/>
    </source>
</evidence>
<feature type="transmembrane region" description="Helical" evidence="6">
    <location>
        <begin position="399"/>
        <end position="421"/>
    </location>
</feature>
<evidence type="ECO:0000256" key="1">
    <source>
        <dbReference type="ARBA" id="ARBA00004141"/>
    </source>
</evidence>
<dbReference type="GO" id="GO:0005886">
    <property type="term" value="C:plasma membrane"/>
    <property type="evidence" value="ECO:0007669"/>
    <property type="project" value="TreeGrafter"/>
</dbReference>
<feature type="transmembrane region" description="Helical" evidence="6">
    <location>
        <begin position="135"/>
        <end position="151"/>
    </location>
</feature>
<dbReference type="Gene3D" id="1.20.1250.20">
    <property type="entry name" value="MFS general substrate transporter like domains"/>
    <property type="match status" value="1"/>
</dbReference>
<feature type="transmembrane region" description="Helical" evidence="6">
    <location>
        <begin position="462"/>
        <end position="482"/>
    </location>
</feature>
<feature type="transmembrane region" description="Helical" evidence="6">
    <location>
        <begin position="107"/>
        <end position="123"/>
    </location>
</feature>
<dbReference type="SUPFAM" id="SSF103473">
    <property type="entry name" value="MFS general substrate transporter"/>
    <property type="match status" value="1"/>
</dbReference>
<keyword evidence="3 6" id="KW-1133">Transmembrane helix</keyword>
<reference evidence="8 9" key="1">
    <citation type="submission" date="2016-07" db="EMBL/GenBank/DDBJ databases">
        <title>Pervasive Adenine N6-methylation of Active Genes in Fungi.</title>
        <authorList>
            <consortium name="DOE Joint Genome Institute"/>
            <person name="Mondo S.J."/>
            <person name="Dannebaum R.O."/>
            <person name="Kuo R.C."/>
            <person name="Labutti K."/>
            <person name="Haridas S."/>
            <person name="Kuo A."/>
            <person name="Salamov A."/>
            <person name="Ahrendt S.R."/>
            <person name="Lipzen A."/>
            <person name="Sullivan W."/>
            <person name="Andreopoulos W.B."/>
            <person name="Clum A."/>
            <person name="Lindquist E."/>
            <person name="Daum C."/>
            <person name="Ramamoorthy G.K."/>
            <person name="Gryganskyi A."/>
            <person name="Culley D."/>
            <person name="Magnuson J.K."/>
            <person name="James T.Y."/>
            <person name="O'Malley M.A."/>
            <person name="Stajich J.E."/>
            <person name="Spatafora J.W."/>
            <person name="Visel A."/>
            <person name="Grigoriev I.V."/>
        </authorList>
    </citation>
    <scope>NUCLEOTIDE SEQUENCE [LARGE SCALE GENOMIC DNA]</scope>
    <source>
        <strain evidence="8 9">CBS 115471</strain>
    </source>
</reference>
<feature type="region of interest" description="Disordered" evidence="5">
    <location>
        <begin position="1"/>
        <end position="39"/>
    </location>
</feature>
<feature type="transmembrane region" description="Helical" evidence="6">
    <location>
        <begin position="334"/>
        <end position="353"/>
    </location>
</feature>
<keyword evidence="4 6" id="KW-0472">Membrane</keyword>
<proteinExistence type="predicted"/>
<evidence type="ECO:0000256" key="3">
    <source>
        <dbReference type="ARBA" id="ARBA00022989"/>
    </source>
</evidence>
<feature type="transmembrane region" description="Helical" evidence="6">
    <location>
        <begin position="157"/>
        <end position="182"/>
    </location>
</feature>
<feature type="transmembrane region" description="Helical" evidence="6">
    <location>
        <begin position="225"/>
        <end position="245"/>
    </location>
</feature>
<comment type="caution">
    <text evidence="8">The sequence shown here is derived from an EMBL/GenBank/DDBJ whole genome shotgun (WGS) entry which is preliminary data.</text>
</comment>
<evidence type="ECO:0000313" key="9">
    <source>
        <dbReference type="Proteomes" id="UP000193144"/>
    </source>
</evidence>
<gene>
    <name evidence="8" type="ORF">BCR34DRAFT_603889</name>
</gene>
<dbReference type="Proteomes" id="UP000193144">
    <property type="component" value="Unassembled WGS sequence"/>
</dbReference>
<feature type="transmembrane region" description="Helical" evidence="6">
    <location>
        <begin position="433"/>
        <end position="456"/>
    </location>
</feature>
<dbReference type="InterPro" id="IPR020846">
    <property type="entry name" value="MFS_dom"/>
</dbReference>
<feature type="transmembrane region" description="Helical" evidence="6">
    <location>
        <begin position="296"/>
        <end position="322"/>
    </location>
</feature>
<dbReference type="OrthoDB" id="3936150at2759"/>
<evidence type="ECO:0000256" key="6">
    <source>
        <dbReference type="SAM" id="Phobius"/>
    </source>
</evidence>
<feature type="transmembrane region" description="Helical" evidence="6">
    <location>
        <begin position="68"/>
        <end position="95"/>
    </location>
</feature>
<keyword evidence="9" id="KW-1185">Reference proteome</keyword>
<dbReference type="EMBL" id="MCFA01000109">
    <property type="protein sequence ID" value="ORY07387.1"/>
    <property type="molecule type" value="Genomic_DNA"/>
</dbReference>
<accession>A0A1Y1ZBM7</accession>
<feature type="domain" description="Major facilitator superfamily (MFS) profile" evidence="7">
    <location>
        <begin position="70"/>
        <end position="514"/>
    </location>
</feature>
<evidence type="ECO:0000256" key="5">
    <source>
        <dbReference type="SAM" id="MobiDB-lite"/>
    </source>
</evidence>
<dbReference type="GO" id="GO:0000297">
    <property type="term" value="F:spermine transmembrane transporter activity"/>
    <property type="evidence" value="ECO:0007669"/>
    <property type="project" value="TreeGrafter"/>
</dbReference>
<feature type="transmembrane region" description="Helical" evidence="6">
    <location>
        <begin position="194"/>
        <end position="213"/>
    </location>
</feature>